<dbReference type="KEGG" id="rmu:RMDY18_17820"/>
<accession>D2NPP6</accession>
<dbReference type="HOGENOM" id="CLU_374230_0_0_11"/>
<dbReference type="Proteomes" id="UP000001883">
    <property type="component" value="Chromosome"/>
</dbReference>
<protein>
    <submittedName>
        <fullName evidence="1">ABC-type multidrug transport system, ATPase component</fullName>
    </submittedName>
</protein>
<reference evidence="1 2" key="3">
    <citation type="journal article" date="2010" name="Sequencing">
        <title>Complete Genome Sequence of Rothia mucilaginosa DY-18: A Clinical Isolate with Dense Meshwork-Like Structures from a Persistent Apical Periodontitis Lesion.</title>
        <authorList>
            <person name="Yamane K."/>
            <person name="Nambu T."/>
            <person name="Yamanaka T."/>
            <person name="Mashimo C."/>
            <person name="Sugimori C."/>
            <person name="Leung K.-P."/>
            <person name="Fukushima H."/>
        </authorList>
    </citation>
    <scope>NUCLEOTIDE SEQUENCE [LARGE SCALE GENOMIC DNA]</scope>
    <source>
        <strain evidence="1 2">DY-18</strain>
    </source>
</reference>
<organism evidence="1 2">
    <name type="scientific">Rothia mucilaginosa (strain DY-18)</name>
    <name type="common">Stomatococcus mucilaginosus</name>
    <dbReference type="NCBI Taxonomy" id="680646"/>
    <lineage>
        <taxon>Bacteria</taxon>
        <taxon>Bacillati</taxon>
        <taxon>Actinomycetota</taxon>
        <taxon>Actinomycetes</taxon>
        <taxon>Micrococcales</taxon>
        <taxon>Micrococcaceae</taxon>
        <taxon>Rothia</taxon>
    </lineage>
</organism>
<dbReference type="AlphaFoldDB" id="D2NPP6"/>
<sequence>MPLCLLAAASVHDGTRTGCNSDEACNQGALNTGGTGGSQGLAGDRVATLTLVDGFGHGLGGGLRAVNRSGEAQRSHVLTRLVEASECLRALSGQGGCSTVDAHSISGALQTRKIHLQQCHLTVVSCLAGGVIAVHGRVESAGIAVNLEARVRNGGVQNTVVAGETNRTAEGDGTLAALESTGAVRPVERIRRVGGTVQLPAAVCDAAAHVVAEGITHAPAKVCALNGAVGRALLLHLAGAGDGYADRLCRVVADRTVRGGTAVRDAAGGACRTIRTGAVSAGVIGGVRGAVIGGAVLRTLVIGGLVLRDAGNLNGVLCGLLAELYGEAQRCHGVVGTAVLAREEHLGTFSGERDCCVLRREDAVLHARAGEVHLGDSQAGLRNGLTVAGQRVNVSDQGALAVDDDQAHVLDGALELTVVAGELCGAREVDLTGLGLGVVHAGCLSVLEAASCGLLHALNVHGAVREAGQVLQEGLADIPAEGAGLDDVAGDLFFTLGLGGCGGGGGCRGGGSCARCCRSGLCRLGVCGLGCLAGRCGGRLCGRRSSRLGAGFSAGLRARRGCFLGHDGCGEAERIQLLTCLVEAREGAGCLFGKLDAGAVFLVNAGQGDGVTFNLQAGGVESAEGHVLGFDQVVRGGVAVVGARLNVGAHGAHAVLNGDGEVGDDDFQQAVVCGVVNRGAGEGDRVFAVGYGAFGGGEVVGAVFVGGDAGQFLGALGEGTVDVGAEGLLQAPVDGDVLQALL</sequence>
<dbReference type="EMBL" id="AP011540">
    <property type="protein sequence ID" value="BAI65614.1"/>
    <property type="molecule type" value="Genomic_DNA"/>
</dbReference>
<gene>
    <name evidence="1" type="ordered locus">RMDY18_17820</name>
</gene>
<evidence type="ECO:0000313" key="2">
    <source>
        <dbReference type="Proteomes" id="UP000001883"/>
    </source>
</evidence>
<reference evidence="1 2" key="2">
    <citation type="journal article" date="2010" name="J Osaka Dent Univ">
        <title>Isolation and identification of Rothia mucilaginosa from persistent apical periodontitis lesions.</title>
        <authorList>
            <person name="Yamane K."/>
            <person name="Yoshida M."/>
            <person name="Fujihira T."/>
            <person name="Baba T."/>
            <person name="Tsuji N."/>
            <person name="Hayashi H."/>
            <person name="Sugimori C."/>
            <person name="Yamanaka T."/>
            <person name="Mashimo C."/>
            <person name="Nambu T."/>
            <person name="Kawai H."/>
            <person name="Fukushima H."/>
        </authorList>
    </citation>
    <scope>NUCLEOTIDE SEQUENCE [LARGE SCALE GENOMIC DNA]</scope>
    <source>
        <strain evidence="1 2">DY-18</strain>
    </source>
</reference>
<keyword evidence="2" id="KW-1185">Reference proteome</keyword>
<proteinExistence type="predicted"/>
<name>D2NPP6_ROTMD</name>
<dbReference type="STRING" id="680646.RMDY18_17820"/>
<reference evidence="2" key="1">
    <citation type="submission" date="2009-07" db="EMBL/GenBank/DDBJ databases">
        <title>Complete genome sequence of Rothia mucilaginosa DJ.</title>
        <authorList>
            <person name="Yamane K."/>
            <person name="Nambu T."/>
            <person name="Mashimo C."/>
            <person name="Sugimori C."/>
            <person name="Yamanaka T."/>
            <person name="Leung K."/>
            <person name="Fukushima H."/>
        </authorList>
    </citation>
    <scope>NUCLEOTIDE SEQUENCE [LARGE SCALE GENOMIC DNA]</scope>
    <source>
        <strain evidence="2">DY-18</strain>
    </source>
</reference>
<evidence type="ECO:0000313" key="1">
    <source>
        <dbReference type="EMBL" id="BAI65614.1"/>
    </source>
</evidence>